<gene>
    <name evidence="3" type="ORF">MCYG_04470</name>
</gene>
<feature type="chain" id="PRO_5002950301" evidence="2">
    <location>
        <begin position="19"/>
        <end position="213"/>
    </location>
</feature>
<dbReference type="AlphaFoldDB" id="C5FPP6"/>
<keyword evidence="1" id="KW-0472">Membrane</keyword>
<evidence type="ECO:0000256" key="1">
    <source>
        <dbReference type="SAM" id="Phobius"/>
    </source>
</evidence>
<dbReference type="Proteomes" id="UP000002035">
    <property type="component" value="Unassembled WGS sequence"/>
</dbReference>
<feature type="transmembrane region" description="Helical" evidence="1">
    <location>
        <begin position="195"/>
        <end position="212"/>
    </location>
</feature>
<dbReference type="EMBL" id="DS995704">
    <property type="protein sequence ID" value="EEQ31651.1"/>
    <property type="molecule type" value="Genomic_DNA"/>
</dbReference>
<evidence type="ECO:0000313" key="3">
    <source>
        <dbReference type="EMBL" id="EEQ31651.1"/>
    </source>
</evidence>
<keyword evidence="1" id="KW-1133">Transmembrane helix</keyword>
<accession>C5FPP6</accession>
<dbReference type="VEuPathDB" id="FungiDB:MCYG_04470"/>
<dbReference type="OrthoDB" id="4173230at2759"/>
<dbReference type="OMA" id="YYRATFA"/>
<dbReference type="RefSeq" id="XP_002846733.1">
    <property type="nucleotide sequence ID" value="XM_002846687.1"/>
</dbReference>
<proteinExistence type="predicted"/>
<dbReference type="eggNOG" id="ENOG502T19H">
    <property type="taxonomic scope" value="Eukaryota"/>
</dbReference>
<sequence length="213" mass="23319">MQFFLIAALIACISSAYARDFHPEITPAPRAEDVHKRQVDERFIGWYSEGTEWRSYGCALGEYYAVSSQIGACCPTGLSYCDPPVACEGNKAVYSDSDMADCGSSVCDTLTIFDSRNVAATGIHSLVGCFSSPDFYHYPGTYYRATFALVTTTSEKLKTPTAPVTATKTVTQTPTTTVTQTPTEGLGVRLWDKGMWTRLCFIPLLAVFFGFVL</sequence>
<evidence type="ECO:0000313" key="4">
    <source>
        <dbReference type="Proteomes" id="UP000002035"/>
    </source>
</evidence>
<dbReference type="GeneID" id="9229847"/>
<keyword evidence="1" id="KW-0812">Transmembrane</keyword>
<organism evidence="3 4">
    <name type="scientific">Arthroderma otae (strain ATCC MYA-4605 / CBS 113480)</name>
    <name type="common">Microsporum canis</name>
    <dbReference type="NCBI Taxonomy" id="554155"/>
    <lineage>
        <taxon>Eukaryota</taxon>
        <taxon>Fungi</taxon>
        <taxon>Dikarya</taxon>
        <taxon>Ascomycota</taxon>
        <taxon>Pezizomycotina</taxon>
        <taxon>Eurotiomycetes</taxon>
        <taxon>Eurotiomycetidae</taxon>
        <taxon>Onygenales</taxon>
        <taxon>Arthrodermataceae</taxon>
        <taxon>Microsporum</taxon>
    </lineage>
</organism>
<reference evidence="4" key="1">
    <citation type="journal article" date="2012" name="MBio">
        <title>Comparative genome analysis of Trichophyton rubrum and related dermatophytes reveals candidate genes involved in infection.</title>
        <authorList>
            <person name="Martinez D.A."/>
            <person name="Oliver B.G."/>
            <person name="Graeser Y."/>
            <person name="Goldberg J.M."/>
            <person name="Li W."/>
            <person name="Martinez-Rossi N.M."/>
            <person name="Monod M."/>
            <person name="Shelest E."/>
            <person name="Barton R.C."/>
            <person name="Birch E."/>
            <person name="Brakhage A.A."/>
            <person name="Chen Z."/>
            <person name="Gurr S.J."/>
            <person name="Heiman D."/>
            <person name="Heitman J."/>
            <person name="Kosti I."/>
            <person name="Rossi A."/>
            <person name="Saif S."/>
            <person name="Samalova M."/>
            <person name="Saunders C.W."/>
            <person name="Shea T."/>
            <person name="Summerbell R.C."/>
            <person name="Xu J."/>
            <person name="Young S."/>
            <person name="Zeng Q."/>
            <person name="Birren B.W."/>
            <person name="Cuomo C.A."/>
            <person name="White T.C."/>
        </authorList>
    </citation>
    <scope>NUCLEOTIDE SEQUENCE [LARGE SCALE GENOMIC DNA]</scope>
    <source>
        <strain evidence="4">ATCC MYA-4605 / CBS 113480</strain>
    </source>
</reference>
<dbReference type="HOGENOM" id="CLU_1344095_0_0_1"/>
<feature type="signal peptide" evidence="2">
    <location>
        <begin position="1"/>
        <end position="18"/>
    </location>
</feature>
<evidence type="ECO:0000256" key="2">
    <source>
        <dbReference type="SAM" id="SignalP"/>
    </source>
</evidence>
<name>C5FPP6_ARTOC</name>
<protein>
    <submittedName>
        <fullName evidence="3">Uncharacterized protein</fullName>
    </submittedName>
</protein>
<keyword evidence="2" id="KW-0732">Signal</keyword>
<keyword evidence="4" id="KW-1185">Reference proteome</keyword>